<keyword evidence="6 8" id="KW-1133">Transmembrane helix</keyword>
<gene>
    <name evidence="9" type="ORF">GCM10023353_01500</name>
</gene>
<keyword evidence="5 8" id="KW-0812">Transmembrane</keyword>
<comment type="caution">
    <text evidence="9">The sequence shown here is derived from an EMBL/GenBank/DDBJ whole genome shotgun (WGS) entry which is preliminary data.</text>
</comment>
<feature type="transmembrane region" description="Helical" evidence="8">
    <location>
        <begin position="226"/>
        <end position="244"/>
    </location>
</feature>
<dbReference type="EMBL" id="BAABKQ010000001">
    <property type="protein sequence ID" value="GAA4803056.1"/>
    <property type="molecule type" value="Genomic_DNA"/>
</dbReference>
<reference evidence="10" key="1">
    <citation type="journal article" date="2019" name="Int. J. Syst. Evol. Microbiol.">
        <title>The Global Catalogue of Microorganisms (GCM) 10K type strain sequencing project: providing services to taxonomists for standard genome sequencing and annotation.</title>
        <authorList>
            <consortium name="The Broad Institute Genomics Platform"/>
            <consortium name="The Broad Institute Genome Sequencing Center for Infectious Disease"/>
            <person name="Wu L."/>
            <person name="Ma J."/>
        </authorList>
    </citation>
    <scope>NUCLEOTIDE SEQUENCE [LARGE SCALE GENOMIC DNA]</scope>
    <source>
        <strain evidence="10">JCM 18542</strain>
    </source>
</reference>
<accession>A0ABP9C072</accession>
<dbReference type="PANTHER" id="PTHR30269:SF37">
    <property type="entry name" value="MEMBRANE TRANSPORTER PROTEIN"/>
    <property type="match status" value="1"/>
</dbReference>
<feature type="transmembrane region" description="Helical" evidence="8">
    <location>
        <begin position="194"/>
        <end position="214"/>
    </location>
</feature>
<feature type="transmembrane region" description="Helical" evidence="8">
    <location>
        <begin position="32"/>
        <end position="58"/>
    </location>
</feature>
<organism evidence="9 10">
    <name type="scientific">Tomitella cavernea</name>
    <dbReference type="NCBI Taxonomy" id="1387982"/>
    <lineage>
        <taxon>Bacteria</taxon>
        <taxon>Bacillati</taxon>
        <taxon>Actinomycetota</taxon>
        <taxon>Actinomycetes</taxon>
        <taxon>Mycobacteriales</taxon>
        <taxon>Tomitella</taxon>
    </lineage>
</organism>
<protein>
    <recommendedName>
        <fullName evidence="8">Probable membrane transporter protein</fullName>
    </recommendedName>
</protein>
<evidence type="ECO:0000313" key="10">
    <source>
        <dbReference type="Proteomes" id="UP001500839"/>
    </source>
</evidence>
<evidence type="ECO:0000256" key="1">
    <source>
        <dbReference type="ARBA" id="ARBA00004651"/>
    </source>
</evidence>
<keyword evidence="7 8" id="KW-0472">Membrane</keyword>
<dbReference type="InterPro" id="IPR052017">
    <property type="entry name" value="TSUP"/>
</dbReference>
<evidence type="ECO:0000256" key="4">
    <source>
        <dbReference type="ARBA" id="ARBA00022475"/>
    </source>
</evidence>
<name>A0ABP9C072_9ACTN</name>
<keyword evidence="10" id="KW-1185">Reference proteome</keyword>
<evidence type="ECO:0000256" key="3">
    <source>
        <dbReference type="ARBA" id="ARBA00022448"/>
    </source>
</evidence>
<comment type="similarity">
    <text evidence="2 8">Belongs to the 4-toluene sulfonate uptake permease (TSUP) (TC 2.A.102) family.</text>
</comment>
<keyword evidence="3" id="KW-0813">Transport</keyword>
<evidence type="ECO:0000256" key="8">
    <source>
        <dbReference type="RuleBase" id="RU363041"/>
    </source>
</evidence>
<evidence type="ECO:0000256" key="6">
    <source>
        <dbReference type="ARBA" id="ARBA00022989"/>
    </source>
</evidence>
<dbReference type="RefSeq" id="WP_200173918.1">
    <property type="nucleotide sequence ID" value="NZ_BAABKQ010000001.1"/>
</dbReference>
<dbReference type="PANTHER" id="PTHR30269">
    <property type="entry name" value="TRANSMEMBRANE PROTEIN YFCA"/>
    <property type="match status" value="1"/>
</dbReference>
<dbReference type="InterPro" id="IPR002781">
    <property type="entry name" value="TM_pro_TauE-like"/>
</dbReference>
<comment type="subcellular location">
    <subcellularLocation>
        <location evidence="1 8">Cell membrane</location>
        <topology evidence="1 8">Multi-pass membrane protein</topology>
    </subcellularLocation>
</comment>
<proteinExistence type="inferred from homology"/>
<feature type="transmembrane region" description="Helical" evidence="8">
    <location>
        <begin position="70"/>
        <end position="88"/>
    </location>
</feature>
<evidence type="ECO:0000256" key="7">
    <source>
        <dbReference type="ARBA" id="ARBA00023136"/>
    </source>
</evidence>
<evidence type="ECO:0000256" key="5">
    <source>
        <dbReference type="ARBA" id="ARBA00022692"/>
    </source>
</evidence>
<sequence length="246" mass="24637">MTGLLVAGLAILIGAVLQRLSGTGVGLVCAPVLTVILGPVSGILVTNATTTVSAFLIMLAVRRDIEWCRYLRLAPGVLVGAAVGALLVRATPAGWLQVLIGAMVLIALATTFGMPRMPVLTARALTPAAGALGGLCNTAAGVSAPVVVVYAKLTGWGQRAFAATMQPTFLTMGLASVGMKIGFGAAPLGELPPWWVFPLIAGIVVVGIRLGALLSTRVSADGARRVAIGLAGIGGAAALARGLAAL</sequence>
<evidence type="ECO:0000313" key="9">
    <source>
        <dbReference type="EMBL" id="GAA4803056.1"/>
    </source>
</evidence>
<dbReference type="Pfam" id="PF01925">
    <property type="entry name" value="TauE"/>
    <property type="match status" value="1"/>
</dbReference>
<evidence type="ECO:0000256" key="2">
    <source>
        <dbReference type="ARBA" id="ARBA00009142"/>
    </source>
</evidence>
<keyword evidence="4 8" id="KW-1003">Cell membrane</keyword>
<feature type="transmembrane region" description="Helical" evidence="8">
    <location>
        <begin position="94"/>
        <end position="114"/>
    </location>
</feature>
<dbReference type="Proteomes" id="UP001500839">
    <property type="component" value="Unassembled WGS sequence"/>
</dbReference>